<evidence type="ECO:0000313" key="3">
    <source>
        <dbReference type="EMBL" id="TCV93203.1"/>
    </source>
</evidence>
<gene>
    <name evidence="3" type="ORF">EC912_10563</name>
</gene>
<evidence type="ECO:0000256" key="1">
    <source>
        <dbReference type="SAM" id="MobiDB-lite"/>
    </source>
</evidence>
<evidence type="ECO:0000313" key="4">
    <source>
        <dbReference type="Proteomes" id="UP000295645"/>
    </source>
</evidence>
<reference evidence="3 4" key="1">
    <citation type="submission" date="2019-03" db="EMBL/GenBank/DDBJ databases">
        <title>Above-ground endophytic microbial communities from plants in different locations in the United States.</title>
        <authorList>
            <person name="Frank C."/>
        </authorList>
    </citation>
    <scope>NUCLEOTIDE SEQUENCE [LARGE SCALE GENOMIC DNA]</scope>
    <source>
        <strain evidence="3 4">LP_13_YM</strain>
    </source>
</reference>
<feature type="compositionally biased region" description="Basic and acidic residues" evidence="1">
    <location>
        <begin position="55"/>
        <end position="66"/>
    </location>
</feature>
<name>A0A4R3YQJ6_9GAMM</name>
<dbReference type="AlphaFoldDB" id="A0A4R3YQJ6"/>
<keyword evidence="2" id="KW-0732">Signal</keyword>
<dbReference type="EMBL" id="SMCS01000005">
    <property type="protein sequence ID" value="TCV93203.1"/>
    <property type="molecule type" value="Genomic_DNA"/>
</dbReference>
<comment type="caution">
    <text evidence="3">The sequence shown here is derived from an EMBL/GenBank/DDBJ whole genome shotgun (WGS) entry which is preliminary data.</text>
</comment>
<dbReference type="RefSeq" id="WP_132144824.1">
    <property type="nucleotide sequence ID" value="NZ_SMCS01000005.1"/>
</dbReference>
<sequence>MTISPLNAQRLCITALAIAIAFGGFTMVHAQVQASDTIHLTGEIVSVDSSLSEQPDGRGEPAKLDRISAAGR</sequence>
<organism evidence="3 4">
    <name type="scientific">Luteibacter rhizovicinus</name>
    <dbReference type="NCBI Taxonomy" id="242606"/>
    <lineage>
        <taxon>Bacteria</taxon>
        <taxon>Pseudomonadati</taxon>
        <taxon>Pseudomonadota</taxon>
        <taxon>Gammaproteobacteria</taxon>
        <taxon>Lysobacterales</taxon>
        <taxon>Rhodanobacteraceae</taxon>
        <taxon>Luteibacter</taxon>
    </lineage>
</organism>
<proteinExistence type="predicted"/>
<feature type="region of interest" description="Disordered" evidence="1">
    <location>
        <begin position="49"/>
        <end position="72"/>
    </location>
</feature>
<evidence type="ECO:0000256" key="2">
    <source>
        <dbReference type="SAM" id="SignalP"/>
    </source>
</evidence>
<dbReference type="Proteomes" id="UP000295645">
    <property type="component" value="Unassembled WGS sequence"/>
</dbReference>
<keyword evidence="4" id="KW-1185">Reference proteome</keyword>
<protein>
    <submittedName>
        <fullName evidence="3">Uncharacterized protein</fullName>
    </submittedName>
</protein>
<feature type="chain" id="PRO_5020422656" evidence="2">
    <location>
        <begin position="31"/>
        <end position="72"/>
    </location>
</feature>
<accession>A0A4R3YQJ6</accession>
<feature type="signal peptide" evidence="2">
    <location>
        <begin position="1"/>
        <end position="30"/>
    </location>
</feature>